<sequence length="1192" mass="134676">MSNRKLYYILKSVWMVVVLIVAFIVMNRDYTDISANKEEETRLNIALVNEDVGVTRNGKVYNLGVDYVKKIEKDTDHQWFTVTRGIGESGLKNGTYNLLITIPSMFSAKLMELDSVSPEKLQINYKINANGNSTLENESRSVGRSIVNGLNQQLVDMYIVSIIDNLYTAQQNIEKVYTNQTELVGNFQDNLYQPTVNFKTYLPALTSQSNSALQSNDLLTSLLGSFSDSTGSLVDSHKDYSTVLEQLLQQRVEGKLTYEEFLEILLSLDSSIISSETSSLISTISCLNDYFAQQFSSQEEGQYFQQMSGLTGDFEQSKQDITKQIEELEGLRDKYFEKYETQFYSSLGYPLKEGEQAPGITLRDVIRKKYEMASTIPDEGMGEAVKEYFDQIEGFNKRYVQKMQDRLDLLPLRDVDNFVGSTSTATAEIFNYLNAPYAYWHPQDGSLKNIADHPLLKIEDYLDGINTKVTAINGEINNQNDVHYAPADWNNPYIGVPQLQFSEDNAEVDTGSNSYYDTLQKAYTNLELERDTAVNTSHEIVLQWKNMEDQAAIYIEPNAAIELSQFPTGADYIGLVTGGTNDNWLEYRVKNATSATIIKIPYDFVTDYDESKETPNIQIKVSQAKITLDSDGEGVSTPLRVTRTAEKTLVVESLTSTSNSENIIESEHTEKDVTETKESSVASEEPLEDDTEYSDLPASAYERERTPILPDEQRSPKAEGEQEGYYVTITYPLDVSAFLNKDYQDAKRVYSEEIGKILELYKTVDKELEEYSDYPFIAFHTFLDIELTDVFKTVLNQSFMNTDGDFDKQWQQLHQLQTLVLSIEDKNAVVHATLAQTQENTSMLNASVTEQIELLNTWQETSQDLTSSESLVSAMNSQMDSEVSAVYETLKTILSQSERVRESSLQNIEQADEVKGVFDSFNKGVENAQQNSEELSANAEQIMEDLTVELADNSNFVDAFMKVLNNAYQDGVPNNSLLQFIANPVTGNAEATIQTTEVNQPFTWILIMFTLSLFLAYLFATQPVIRKIKDKFKREQLWLKDNIVETLLLSVSAMVVGLVLALLSISELAVMKEVQIMWLVMVLMFMLIFSLMNHYAMKQFHIAGFALNLFLFVSYVFITNAIGKTKGNNPLVGFIRRINPLSIGEHNLSAILSNHSLDGSNILLYLLSIVALAIVNIFIWKPGKKAREVVKK</sequence>
<evidence type="ECO:0000256" key="8">
    <source>
        <dbReference type="ARBA" id="ARBA00023136"/>
    </source>
</evidence>
<feature type="compositionally biased region" description="Basic and acidic residues" evidence="10">
    <location>
        <begin position="701"/>
        <end position="720"/>
    </location>
</feature>
<evidence type="ECO:0000256" key="7">
    <source>
        <dbReference type="ARBA" id="ARBA00023026"/>
    </source>
</evidence>
<dbReference type="Proteomes" id="UP000195141">
    <property type="component" value="Chromosome"/>
</dbReference>
<dbReference type="InterPro" id="IPR023838">
    <property type="entry name" value="T7SS_EsaA"/>
</dbReference>
<proteinExistence type="inferred from homology"/>
<dbReference type="EMBL" id="CP147247">
    <property type="protein sequence ID" value="WYJ89447.1"/>
    <property type="molecule type" value="Genomic_DNA"/>
</dbReference>
<dbReference type="NCBIfam" id="TIGR03929">
    <property type="entry name" value="T7_esaA_Nterm"/>
    <property type="match status" value="1"/>
</dbReference>
<evidence type="ECO:0000256" key="2">
    <source>
        <dbReference type="ARBA" id="ARBA00008338"/>
    </source>
</evidence>
<keyword evidence="7" id="KW-0843">Virulence</keyword>
<evidence type="ECO:0000256" key="6">
    <source>
        <dbReference type="ARBA" id="ARBA00022989"/>
    </source>
</evidence>
<comment type="subcellular location">
    <subcellularLocation>
        <location evidence="1">Cell membrane</location>
        <topology evidence="1">Multi-pass membrane protein</topology>
    </subcellularLocation>
</comment>
<evidence type="ECO:0000256" key="3">
    <source>
        <dbReference type="ARBA" id="ARBA00020819"/>
    </source>
</evidence>
<evidence type="ECO:0000256" key="9">
    <source>
        <dbReference type="ARBA" id="ARBA00046722"/>
    </source>
</evidence>
<dbReference type="RefSeq" id="WP_170924715.1">
    <property type="nucleotide sequence ID" value="NZ_CP147247.1"/>
</dbReference>
<comment type="subunit">
    <text evidence="9">Homodimer. Interacts with EssB.</text>
</comment>
<reference evidence="12" key="1">
    <citation type="submission" date="2017-05" db="EMBL/GenBank/DDBJ databases">
        <title>The Genome Sequence of Enterococcus sp. 9E7_DIV0242.</title>
        <authorList>
            <consortium name="The Broad Institute Genomics Platform"/>
            <consortium name="The Broad Institute Genomic Center for Infectious Diseases"/>
            <person name="Earl A."/>
            <person name="Manson A."/>
            <person name="Schwartman J."/>
            <person name="Gilmore M."/>
            <person name="Abouelleil A."/>
            <person name="Cao P."/>
            <person name="Chapman S."/>
            <person name="Cusick C."/>
            <person name="Shea T."/>
            <person name="Young S."/>
            <person name="Neafsey D."/>
            <person name="Nusbaum C."/>
            <person name="Birren B."/>
        </authorList>
    </citation>
    <scope>NUCLEOTIDE SEQUENCE [LARGE SCALE GENOMIC DNA]</scope>
    <source>
        <strain evidence="12">9E7_DIV0242</strain>
    </source>
</reference>
<accession>A0A242KE81</accession>
<reference evidence="13" key="2">
    <citation type="submission" date="2017-05" db="EMBL/GenBank/DDBJ databases">
        <authorList>
            <consortium name="The Broad Institute Genomics Platform"/>
            <consortium name="The Broad Institute Genomic Center for Infectious Diseases"/>
            <person name="Earl A."/>
            <person name="Manson A."/>
            <person name="Schwartman J."/>
            <person name="Gilmore M."/>
            <person name="Abouelleil A."/>
            <person name="Cao P."/>
            <person name="Chapman S."/>
            <person name="Cusick C."/>
            <person name="Shea T."/>
            <person name="Young S."/>
            <person name="Neafsey D."/>
            <person name="Nusbaum C."/>
            <person name="Birren B."/>
        </authorList>
    </citation>
    <scope>NUCLEOTIDE SEQUENCE</scope>
    <source>
        <strain evidence="13">9E7_DIV0242</strain>
    </source>
</reference>
<feature type="transmembrane region" description="Helical" evidence="11">
    <location>
        <begin position="1046"/>
        <end position="1070"/>
    </location>
</feature>
<keyword evidence="6 11" id="KW-1133">Transmembrane helix</keyword>
<feature type="region of interest" description="Disordered" evidence="10">
    <location>
        <begin position="654"/>
        <end position="720"/>
    </location>
</feature>
<evidence type="ECO:0000256" key="10">
    <source>
        <dbReference type="SAM" id="MobiDB-lite"/>
    </source>
</evidence>
<evidence type="ECO:0000256" key="5">
    <source>
        <dbReference type="ARBA" id="ARBA00022692"/>
    </source>
</evidence>
<evidence type="ECO:0000256" key="4">
    <source>
        <dbReference type="ARBA" id="ARBA00022475"/>
    </source>
</evidence>
<gene>
    <name evidence="13" type="ORF">A5888_001169</name>
    <name evidence="12" type="ORF">A5888_001184</name>
</gene>
<evidence type="ECO:0000313" key="13">
    <source>
        <dbReference type="EMBL" id="WYJ89447.1"/>
    </source>
</evidence>
<evidence type="ECO:0000256" key="1">
    <source>
        <dbReference type="ARBA" id="ARBA00004651"/>
    </source>
</evidence>
<dbReference type="AlphaFoldDB" id="A0A242KE81"/>
<organism evidence="12">
    <name type="scientific">Candidatus Enterococcus clewellii</name>
    <dbReference type="NCBI Taxonomy" id="1834193"/>
    <lineage>
        <taxon>Bacteria</taxon>
        <taxon>Bacillati</taxon>
        <taxon>Bacillota</taxon>
        <taxon>Bacilli</taxon>
        <taxon>Lactobacillales</taxon>
        <taxon>Enterococcaceae</taxon>
        <taxon>Enterococcus</taxon>
    </lineage>
</organism>
<comment type="similarity">
    <text evidence="2">Belongs to the EsaA family.</text>
</comment>
<evidence type="ECO:0000256" key="11">
    <source>
        <dbReference type="SAM" id="Phobius"/>
    </source>
</evidence>
<dbReference type="EMBL" id="NGMM01000001">
    <property type="protein sequence ID" value="OTP19367.1"/>
    <property type="molecule type" value="Genomic_DNA"/>
</dbReference>
<dbReference type="PANTHER" id="PTHR43077:SF10">
    <property type="entry name" value="TRANSPORT PERMEASE PROTEIN"/>
    <property type="match status" value="1"/>
</dbReference>
<evidence type="ECO:0000313" key="12">
    <source>
        <dbReference type="EMBL" id="OTP19367.1"/>
    </source>
</evidence>
<feature type="compositionally biased region" description="Basic and acidic residues" evidence="10">
    <location>
        <begin position="665"/>
        <end position="678"/>
    </location>
</feature>
<feature type="transmembrane region" description="Helical" evidence="11">
    <location>
        <begin position="1102"/>
        <end position="1122"/>
    </location>
</feature>
<keyword evidence="5 11" id="KW-0812">Transmembrane</keyword>
<name>A0A242KE81_9ENTE</name>
<keyword evidence="14" id="KW-1185">Reference proteome</keyword>
<evidence type="ECO:0000313" key="14">
    <source>
        <dbReference type="Proteomes" id="UP000195141"/>
    </source>
</evidence>
<feature type="transmembrane region" description="Helical" evidence="11">
    <location>
        <begin position="1002"/>
        <end position="1025"/>
    </location>
</feature>
<dbReference type="InterPro" id="IPR051328">
    <property type="entry name" value="T7SS_ABC-Transporter"/>
</dbReference>
<feature type="transmembrane region" description="Helical" evidence="11">
    <location>
        <begin position="7"/>
        <end position="26"/>
    </location>
</feature>
<reference evidence="13" key="3">
    <citation type="submission" date="2024-03" db="EMBL/GenBank/DDBJ databases">
        <title>The Genome Sequence of Enterococcus sp. DIV0242b.</title>
        <authorList>
            <consortium name="The Broad Institute Genomics Platform"/>
            <consortium name="The Broad Institute Microbial Omics Core"/>
            <consortium name="The Broad Institute Genomic Center for Infectious Diseases"/>
            <person name="Earl A."/>
            <person name="Manson A."/>
            <person name="Gilmore M."/>
            <person name="Schwartman J."/>
            <person name="Shea T."/>
            <person name="Abouelleil A."/>
            <person name="Cao P."/>
            <person name="Chapman S."/>
            <person name="Cusick C."/>
            <person name="Young S."/>
            <person name="Neafsey D."/>
            <person name="Nusbaum C."/>
            <person name="Birren B."/>
        </authorList>
    </citation>
    <scope>NUCLEOTIDE SEQUENCE</scope>
    <source>
        <strain evidence="13">9E7_DIV0242</strain>
    </source>
</reference>
<keyword evidence="4" id="KW-1003">Cell membrane</keyword>
<keyword evidence="8 11" id="KW-0472">Membrane</keyword>
<dbReference type="GO" id="GO:0005886">
    <property type="term" value="C:plasma membrane"/>
    <property type="evidence" value="ECO:0007669"/>
    <property type="project" value="UniProtKB-SubCell"/>
</dbReference>
<feature type="transmembrane region" description="Helical" evidence="11">
    <location>
        <begin position="1076"/>
        <end position="1095"/>
    </location>
</feature>
<feature type="transmembrane region" description="Helical" evidence="11">
    <location>
        <begin position="1162"/>
        <end position="1180"/>
    </location>
</feature>
<dbReference type="PANTHER" id="PTHR43077">
    <property type="entry name" value="TRANSPORT PERMEASE YVFS-RELATED"/>
    <property type="match status" value="1"/>
</dbReference>
<protein>
    <recommendedName>
        <fullName evidence="3">Type VII secretion system accessory factor EsaA</fullName>
    </recommendedName>
</protein>